<dbReference type="Proteomes" id="UP001232148">
    <property type="component" value="Unassembled WGS sequence"/>
</dbReference>
<name>A0AAD9M5U7_9PEZI</name>
<proteinExistence type="predicted"/>
<reference evidence="1" key="1">
    <citation type="submission" date="2021-06" db="EMBL/GenBank/DDBJ databases">
        <title>Comparative genomics, transcriptomics and evolutionary studies reveal genomic signatures of adaptation to plant cell wall in hemibiotrophic fungi.</title>
        <authorList>
            <consortium name="DOE Joint Genome Institute"/>
            <person name="Baroncelli R."/>
            <person name="Diaz J.F."/>
            <person name="Benocci T."/>
            <person name="Peng M."/>
            <person name="Battaglia E."/>
            <person name="Haridas S."/>
            <person name="Andreopoulos W."/>
            <person name="Labutti K."/>
            <person name="Pangilinan J."/>
            <person name="Floch G.L."/>
            <person name="Makela M.R."/>
            <person name="Henrissat B."/>
            <person name="Grigoriev I.V."/>
            <person name="Crouch J.A."/>
            <person name="De Vries R.P."/>
            <person name="Sukno S.A."/>
            <person name="Thon M.R."/>
        </authorList>
    </citation>
    <scope>NUCLEOTIDE SEQUENCE</scope>
    <source>
        <strain evidence="1">MAFF235873</strain>
    </source>
</reference>
<evidence type="ECO:0000313" key="2">
    <source>
        <dbReference type="Proteomes" id="UP001232148"/>
    </source>
</evidence>
<gene>
    <name evidence="1" type="ORF">LX32DRAFT_587455</name>
</gene>
<accession>A0AAD9M5U7</accession>
<protein>
    <submittedName>
        <fullName evidence="1">Uncharacterized protein</fullName>
    </submittedName>
</protein>
<dbReference type="EMBL" id="MU842856">
    <property type="protein sequence ID" value="KAK2030030.1"/>
    <property type="molecule type" value="Genomic_DNA"/>
</dbReference>
<comment type="caution">
    <text evidence="1">The sequence shown here is derived from an EMBL/GenBank/DDBJ whole genome shotgun (WGS) entry which is preliminary data.</text>
</comment>
<sequence length="440" mass="49411">MKHLPIEIYEGVAKSLRHYCDQDGYKSSKVSLYNLCLVDKKWYHAATPSLYRKFESRVEGAFFKLLRTIIERPNLGIHVKSVFLSYSKSSMGWEDRTLRDTIRSRALALGLPLSDHPDILFYGSISTLSRDFQDALKGMLLLHTPYLTTVNFGGQVDTRHSNPYRYLDIVARCSQWHGMKCLRHLRLGVQFPIDGPESYHEACLSTLATAFPSAQHLYLELKYSGNRSSGDLVPASSKPEMSTSTHVVTFLGNLRSIYINNPRGGSMSFERTLGKHVDHCTGVEGVFYNCPQAYAAPFVQLMWPLSRTLKRLRVIQTSHEPNETISDALDSDPAALIDSMAGPTSLEVLYFHMLPYGGLWDLASTMASFMRALPATLRVLSIDGCKSGCLTRGLTQLVDRVQDGMLPNFCTLYVGPGFCPWSYSFMSELRRHGVNVEPVP</sequence>
<keyword evidence="2" id="KW-1185">Reference proteome</keyword>
<dbReference type="AlphaFoldDB" id="A0AAD9M5U7"/>
<evidence type="ECO:0000313" key="1">
    <source>
        <dbReference type="EMBL" id="KAK2030030.1"/>
    </source>
</evidence>
<organism evidence="1 2">
    <name type="scientific">Colletotrichum zoysiae</name>
    <dbReference type="NCBI Taxonomy" id="1216348"/>
    <lineage>
        <taxon>Eukaryota</taxon>
        <taxon>Fungi</taxon>
        <taxon>Dikarya</taxon>
        <taxon>Ascomycota</taxon>
        <taxon>Pezizomycotina</taxon>
        <taxon>Sordariomycetes</taxon>
        <taxon>Hypocreomycetidae</taxon>
        <taxon>Glomerellales</taxon>
        <taxon>Glomerellaceae</taxon>
        <taxon>Colletotrichum</taxon>
        <taxon>Colletotrichum graminicola species complex</taxon>
    </lineage>
</organism>